<gene>
    <name evidence="2" type="ORF">BDK89_0227</name>
</gene>
<feature type="compositionally biased region" description="Basic and acidic residues" evidence="1">
    <location>
        <begin position="1"/>
        <end position="11"/>
    </location>
</feature>
<dbReference type="AlphaFoldDB" id="A0A4R7HUS1"/>
<organism evidence="2 3">
    <name type="scientific">Ilumatobacter fluminis</name>
    <dbReference type="NCBI Taxonomy" id="467091"/>
    <lineage>
        <taxon>Bacteria</taxon>
        <taxon>Bacillati</taxon>
        <taxon>Actinomycetota</taxon>
        <taxon>Acidimicrobiia</taxon>
        <taxon>Acidimicrobiales</taxon>
        <taxon>Ilumatobacteraceae</taxon>
        <taxon>Ilumatobacter</taxon>
    </lineage>
</organism>
<sequence>MSSVTSRRESRSGILPMQRRPAAVTMGTMNGPSRTGTRSTP</sequence>
<keyword evidence="3" id="KW-1185">Reference proteome</keyword>
<evidence type="ECO:0000313" key="2">
    <source>
        <dbReference type="EMBL" id="TDT14672.1"/>
    </source>
</evidence>
<dbReference type="EMBL" id="SOAU01000001">
    <property type="protein sequence ID" value="TDT14672.1"/>
    <property type="molecule type" value="Genomic_DNA"/>
</dbReference>
<proteinExistence type="predicted"/>
<evidence type="ECO:0000313" key="3">
    <source>
        <dbReference type="Proteomes" id="UP000294558"/>
    </source>
</evidence>
<accession>A0A4R7HUS1</accession>
<dbReference type="Proteomes" id="UP000294558">
    <property type="component" value="Unassembled WGS sequence"/>
</dbReference>
<feature type="compositionally biased region" description="Polar residues" evidence="1">
    <location>
        <begin position="27"/>
        <end position="41"/>
    </location>
</feature>
<protein>
    <submittedName>
        <fullName evidence="2">Uncharacterized protein</fullName>
    </submittedName>
</protein>
<feature type="region of interest" description="Disordered" evidence="1">
    <location>
        <begin position="1"/>
        <end position="41"/>
    </location>
</feature>
<name>A0A4R7HUS1_9ACTN</name>
<comment type="caution">
    <text evidence="2">The sequence shown here is derived from an EMBL/GenBank/DDBJ whole genome shotgun (WGS) entry which is preliminary data.</text>
</comment>
<reference evidence="2 3" key="1">
    <citation type="submission" date="2019-03" db="EMBL/GenBank/DDBJ databases">
        <title>Sequencing the genomes of 1000 actinobacteria strains.</title>
        <authorList>
            <person name="Klenk H.-P."/>
        </authorList>
    </citation>
    <scope>NUCLEOTIDE SEQUENCE [LARGE SCALE GENOMIC DNA]</scope>
    <source>
        <strain evidence="2 3">DSM 18936</strain>
    </source>
</reference>
<evidence type="ECO:0000256" key="1">
    <source>
        <dbReference type="SAM" id="MobiDB-lite"/>
    </source>
</evidence>